<dbReference type="InterPro" id="IPR006015">
    <property type="entry name" value="Universal_stress_UspA"/>
</dbReference>
<dbReference type="PANTHER" id="PTHR46268">
    <property type="entry name" value="STRESS RESPONSE PROTEIN NHAX"/>
    <property type="match status" value="1"/>
</dbReference>
<keyword evidence="6" id="KW-1185">Reference proteome</keyword>
<dbReference type="GO" id="GO:0005524">
    <property type="term" value="F:ATP binding"/>
    <property type="evidence" value="ECO:0007669"/>
    <property type="project" value="UniProtKB-KW"/>
</dbReference>
<dbReference type="CDD" id="cd00293">
    <property type="entry name" value="USP-like"/>
    <property type="match status" value="1"/>
</dbReference>
<evidence type="ECO:0000256" key="3">
    <source>
        <dbReference type="ARBA" id="ARBA00022840"/>
    </source>
</evidence>
<protein>
    <submittedName>
        <fullName evidence="5">Nucleotide-binding universal stress protein, UspA family</fullName>
    </submittedName>
</protein>
<keyword evidence="2" id="KW-0547">Nucleotide-binding</keyword>
<evidence type="ECO:0000259" key="4">
    <source>
        <dbReference type="Pfam" id="PF00582"/>
    </source>
</evidence>
<comment type="similarity">
    <text evidence="1">Belongs to the universal stress protein A family.</text>
</comment>
<dbReference type="InterPro" id="IPR014729">
    <property type="entry name" value="Rossmann-like_a/b/a_fold"/>
</dbReference>
<dbReference type="Gene3D" id="3.40.50.620">
    <property type="entry name" value="HUPs"/>
    <property type="match status" value="1"/>
</dbReference>
<evidence type="ECO:0000313" key="6">
    <source>
        <dbReference type="Proteomes" id="UP000199531"/>
    </source>
</evidence>
<feature type="domain" description="UspA" evidence="4">
    <location>
        <begin position="2"/>
        <end position="141"/>
    </location>
</feature>
<keyword evidence="3" id="KW-0067">ATP-binding</keyword>
<dbReference type="RefSeq" id="WP_091816709.1">
    <property type="nucleotide sequence ID" value="NZ_FOCW01000004.1"/>
</dbReference>
<name>A0A1H8IF15_9BURK</name>
<reference evidence="5 6" key="1">
    <citation type="submission" date="2016-10" db="EMBL/GenBank/DDBJ databases">
        <authorList>
            <person name="de Groot N.N."/>
        </authorList>
    </citation>
    <scope>NUCLEOTIDE SEQUENCE [LARGE SCALE GENOMIC DNA]</scope>
    <source>
        <strain evidence="5 6">DSM 15123</strain>
    </source>
</reference>
<proteinExistence type="inferred from homology"/>
<evidence type="ECO:0000256" key="1">
    <source>
        <dbReference type="ARBA" id="ARBA00008791"/>
    </source>
</evidence>
<evidence type="ECO:0000256" key="2">
    <source>
        <dbReference type="ARBA" id="ARBA00022741"/>
    </source>
</evidence>
<dbReference type="EMBL" id="FOCW01000004">
    <property type="protein sequence ID" value="SEN66901.1"/>
    <property type="molecule type" value="Genomic_DNA"/>
</dbReference>
<dbReference type="OrthoDB" id="9792500at2"/>
<dbReference type="PANTHER" id="PTHR46268:SF27">
    <property type="entry name" value="UNIVERSAL STRESS PROTEIN RV2623"/>
    <property type="match status" value="1"/>
</dbReference>
<evidence type="ECO:0000313" key="5">
    <source>
        <dbReference type="EMBL" id="SEN66901.1"/>
    </source>
</evidence>
<gene>
    <name evidence="5" type="ORF">SAMN02745977_01737</name>
</gene>
<dbReference type="InterPro" id="IPR006016">
    <property type="entry name" value="UspA"/>
</dbReference>
<dbReference type="AlphaFoldDB" id="A0A1H8IF15"/>
<dbReference type="PRINTS" id="PR01438">
    <property type="entry name" value="UNVRSLSTRESS"/>
</dbReference>
<accession>A0A1H8IF15</accession>
<dbReference type="Pfam" id="PF00582">
    <property type="entry name" value="Usp"/>
    <property type="match status" value="1"/>
</dbReference>
<dbReference type="Proteomes" id="UP000199531">
    <property type="component" value="Unassembled WGS sequence"/>
</dbReference>
<dbReference type="STRING" id="1121117.SAMN02745977_01737"/>
<organism evidence="5 6">
    <name type="scientific">Brachymonas denitrificans DSM 15123</name>
    <dbReference type="NCBI Taxonomy" id="1121117"/>
    <lineage>
        <taxon>Bacteria</taxon>
        <taxon>Pseudomonadati</taxon>
        <taxon>Pseudomonadota</taxon>
        <taxon>Betaproteobacteria</taxon>
        <taxon>Burkholderiales</taxon>
        <taxon>Comamonadaceae</taxon>
        <taxon>Brachymonas</taxon>
    </lineage>
</organism>
<dbReference type="SUPFAM" id="SSF52402">
    <property type="entry name" value="Adenine nucleotide alpha hydrolases-like"/>
    <property type="match status" value="1"/>
</dbReference>
<sequence length="141" mass="15287">MKILLAIDGSSYTKQMLAYLVENKELFANAAQDYTVMTVIAPLPTRVNTALSKEVILKYYADESDKITEPVVKFLAMHDIRPTVVSKVGVPGQMIAQVAEEGKFRLVVMGSHGHGALGNLVMGSVATQVLANCKVPVLLVR</sequence>